<feature type="transmembrane region" description="Helical" evidence="1">
    <location>
        <begin position="70"/>
        <end position="88"/>
    </location>
</feature>
<name>A0A3G5A4M9_9VIRU</name>
<keyword evidence="1" id="KW-0472">Membrane</keyword>
<feature type="transmembrane region" description="Helical" evidence="1">
    <location>
        <begin position="100"/>
        <end position="120"/>
    </location>
</feature>
<evidence type="ECO:0000256" key="1">
    <source>
        <dbReference type="SAM" id="Phobius"/>
    </source>
</evidence>
<proteinExistence type="predicted"/>
<evidence type="ECO:0000313" key="2">
    <source>
        <dbReference type="EMBL" id="AYV82167.1"/>
    </source>
</evidence>
<feature type="transmembrane region" description="Helical" evidence="1">
    <location>
        <begin position="132"/>
        <end position="151"/>
    </location>
</feature>
<protein>
    <submittedName>
        <fullName evidence="2">Uncharacterized protein</fullName>
    </submittedName>
</protein>
<organism evidence="2">
    <name type="scientific">Homavirus sp</name>
    <dbReference type="NCBI Taxonomy" id="2487769"/>
    <lineage>
        <taxon>Viruses</taxon>
        <taxon>Varidnaviria</taxon>
        <taxon>Bamfordvirae</taxon>
        <taxon>Nucleocytoviricota</taxon>
        <taxon>Megaviricetes</taxon>
        <taxon>Imitervirales</taxon>
        <taxon>Mimiviridae</taxon>
        <taxon>Klosneuvirinae</taxon>
    </lineage>
</organism>
<reference evidence="2" key="1">
    <citation type="submission" date="2018-10" db="EMBL/GenBank/DDBJ databases">
        <title>Hidden diversity of soil giant viruses.</title>
        <authorList>
            <person name="Schulz F."/>
            <person name="Alteio L."/>
            <person name="Goudeau D."/>
            <person name="Ryan E.M."/>
            <person name="Malmstrom R.R."/>
            <person name="Blanchard J."/>
            <person name="Woyke T."/>
        </authorList>
    </citation>
    <scope>NUCLEOTIDE SEQUENCE</scope>
    <source>
        <strain evidence="2">HOV1</strain>
    </source>
</reference>
<gene>
    <name evidence="2" type="ORF">Homavirus12_11</name>
</gene>
<keyword evidence="1" id="KW-1133">Transmembrane helix</keyword>
<feature type="transmembrane region" description="Helical" evidence="1">
    <location>
        <begin position="30"/>
        <end position="50"/>
    </location>
</feature>
<accession>A0A3G5A4M9</accession>
<dbReference type="EMBL" id="MK072343">
    <property type="protein sequence ID" value="AYV82167.1"/>
    <property type="molecule type" value="Genomic_DNA"/>
</dbReference>
<keyword evidence="1" id="KW-0812">Transmembrane</keyword>
<sequence length="153" mass="18306">MNTSQYFNLIVTLTNLTGLYTVRFSYRNGLYFDMILIFFTMCASILHHISAINRGLDAIYLVSYSYQLLWFDRIMAFSSIIRMLYLVYEYNIHIRANSIDYMLVILALFCLFYSDVIMYHNNTFDKQFRYCFTHSIWHILAFYTAKIVLAYSL</sequence>